<dbReference type="EMBL" id="SJPM01000025">
    <property type="protein sequence ID" value="TWT87858.1"/>
    <property type="molecule type" value="Genomic_DNA"/>
</dbReference>
<dbReference type="GO" id="GO:0005524">
    <property type="term" value="F:ATP binding"/>
    <property type="evidence" value="ECO:0007669"/>
    <property type="project" value="UniProtKB-UniRule"/>
</dbReference>
<dbReference type="GO" id="GO:0004674">
    <property type="term" value="F:protein serine/threonine kinase activity"/>
    <property type="evidence" value="ECO:0007669"/>
    <property type="project" value="UniProtKB-EC"/>
</dbReference>
<keyword evidence="1 8" id="KW-0808">Transferase</keyword>
<dbReference type="InterPro" id="IPR011047">
    <property type="entry name" value="Quinoprotein_ADH-like_sf"/>
</dbReference>
<feature type="binding site" evidence="6">
    <location>
        <position position="76"/>
    </location>
    <ligand>
        <name>ATP</name>
        <dbReference type="ChEBI" id="CHEBI:30616"/>
    </ligand>
</feature>
<dbReference type="InterPro" id="IPR015943">
    <property type="entry name" value="WD40/YVTN_repeat-like_dom_sf"/>
</dbReference>
<dbReference type="AlphaFoldDB" id="A0A5C5ZKZ5"/>
<dbReference type="PANTHER" id="PTHR43289:SF6">
    <property type="entry name" value="SERINE_THREONINE-PROTEIN KINASE NEKL-3"/>
    <property type="match status" value="1"/>
</dbReference>
<dbReference type="InterPro" id="IPR000719">
    <property type="entry name" value="Prot_kinase_dom"/>
</dbReference>
<evidence type="ECO:0000256" key="6">
    <source>
        <dbReference type="PROSITE-ProRule" id="PRU10141"/>
    </source>
</evidence>
<dbReference type="SUPFAM" id="SSF50969">
    <property type="entry name" value="YVTN repeat-like/Quinoprotein amine dehydrogenase"/>
    <property type="match status" value="1"/>
</dbReference>
<dbReference type="InterPro" id="IPR017441">
    <property type="entry name" value="Protein_kinase_ATP_BS"/>
</dbReference>
<dbReference type="Gene3D" id="1.10.510.10">
    <property type="entry name" value="Transferase(Phosphotransferase) domain 1"/>
    <property type="match status" value="1"/>
</dbReference>
<dbReference type="PROSITE" id="PS00108">
    <property type="entry name" value="PROTEIN_KINASE_ST"/>
    <property type="match status" value="1"/>
</dbReference>
<dbReference type="PROSITE" id="PS50011">
    <property type="entry name" value="PROTEIN_KINASE_DOM"/>
    <property type="match status" value="1"/>
</dbReference>
<dbReference type="SUPFAM" id="SSF56112">
    <property type="entry name" value="Protein kinase-like (PK-like)"/>
    <property type="match status" value="1"/>
</dbReference>
<keyword evidence="9" id="KW-1185">Reference proteome</keyword>
<keyword evidence="3 8" id="KW-0418">Kinase</keyword>
<feature type="domain" description="Protein kinase" evidence="7">
    <location>
        <begin position="47"/>
        <end position="315"/>
    </location>
</feature>
<evidence type="ECO:0000256" key="1">
    <source>
        <dbReference type="ARBA" id="ARBA00022679"/>
    </source>
</evidence>
<accession>A0A5C5ZKZ5</accession>
<gene>
    <name evidence="8" type="primary">pknB_26</name>
    <name evidence="8" type="ORF">Pla100_58970</name>
</gene>
<evidence type="ECO:0000313" key="8">
    <source>
        <dbReference type="EMBL" id="TWT87858.1"/>
    </source>
</evidence>
<evidence type="ECO:0000256" key="5">
    <source>
        <dbReference type="PROSITE-ProRule" id="PRU00221"/>
    </source>
</evidence>
<protein>
    <submittedName>
        <fullName evidence="8">Serine/threonine-protein kinase PknB</fullName>
        <ecNumber evidence="8">2.7.11.1</ecNumber>
    </submittedName>
</protein>
<dbReference type="SUPFAM" id="SSF50998">
    <property type="entry name" value="Quinoprotein alcohol dehydrogenase-like"/>
    <property type="match status" value="1"/>
</dbReference>
<dbReference type="InterPro" id="IPR011009">
    <property type="entry name" value="Kinase-like_dom_sf"/>
</dbReference>
<evidence type="ECO:0000256" key="3">
    <source>
        <dbReference type="ARBA" id="ARBA00022777"/>
    </source>
</evidence>
<keyword evidence="2 6" id="KW-0547">Nucleotide-binding</keyword>
<organism evidence="8 9">
    <name type="scientific">Neorhodopirellula pilleata</name>
    <dbReference type="NCBI Taxonomy" id="2714738"/>
    <lineage>
        <taxon>Bacteria</taxon>
        <taxon>Pseudomonadati</taxon>
        <taxon>Planctomycetota</taxon>
        <taxon>Planctomycetia</taxon>
        <taxon>Pirellulales</taxon>
        <taxon>Pirellulaceae</taxon>
        <taxon>Neorhodopirellula</taxon>
    </lineage>
</organism>
<dbReference type="InterPro" id="IPR008271">
    <property type="entry name" value="Ser/Thr_kinase_AS"/>
</dbReference>
<proteinExistence type="predicted"/>
<keyword evidence="5" id="KW-0853">WD repeat</keyword>
<dbReference type="PROSITE" id="PS00107">
    <property type="entry name" value="PROTEIN_KINASE_ATP"/>
    <property type="match status" value="1"/>
</dbReference>
<evidence type="ECO:0000313" key="9">
    <source>
        <dbReference type="Proteomes" id="UP000316213"/>
    </source>
</evidence>
<dbReference type="PANTHER" id="PTHR43289">
    <property type="entry name" value="MITOGEN-ACTIVATED PROTEIN KINASE KINASE KINASE 20-RELATED"/>
    <property type="match status" value="1"/>
</dbReference>
<dbReference type="CDD" id="cd14014">
    <property type="entry name" value="STKc_PknB_like"/>
    <property type="match status" value="1"/>
</dbReference>
<dbReference type="Gene3D" id="3.30.200.20">
    <property type="entry name" value="Phosphorylase Kinase, domain 1"/>
    <property type="match status" value="1"/>
</dbReference>
<dbReference type="InterPro" id="IPR001680">
    <property type="entry name" value="WD40_rpt"/>
</dbReference>
<name>A0A5C5ZKZ5_9BACT</name>
<reference evidence="8 9" key="1">
    <citation type="submission" date="2019-02" db="EMBL/GenBank/DDBJ databases">
        <title>Deep-cultivation of Planctomycetes and their phenomic and genomic characterization uncovers novel biology.</title>
        <authorList>
            <person name="Wiegand S."/>
            <person name="Jogler M."/>
            <person name="Boedeker C."/>
            <person name="Pinto D."/>
            <person name="Vollmers J."/>
            <person name="Rivas-Marin E."/>
            <person name="Kohn T."/>
            <person name="Peeters S.H."/>
            <person name="Heuer A."/>
            <person name="Rast P."/>
            <person name="Oberbeckmann S."/>
            <person name="Bunk B."/>
            <person name="Jeske O."/>
            <person name="Meyerdierks A."/>
            <person name="Storesund J.E."/>
            <person name="Kallscheuer N."/>
            <person name="Luecker S."/>
            <person name="Lage O.M."/>
            <person name="Pohl T."/>
            <person name="Merkel B.J."/>
            <person name="Hornburger P."/>
            <person name="Mueller R.-W."/>
            <person name="Bruemmer F."/>
            <person name="Labrenz M."/>
            <person name="Spormann A.M."/>
            <person name="Op Den Camp H."/>
            <person name="Overmann J."/>
            <person name="Amann R."/>
            <person name="Jetten M.S.M."/>
            <person name="Mascher T."/>
            <person name="Medema M.H."/>
            <person name="Devos D.P."/>
            <person name="Kaster A.-K."/>
            <person name="Ovreas L."/>
            <person name="Rohde M."/>
            <person name="Galperin M.Y."/>
            <person name="Jogler C."/>
        </authorList>
    </citation>
    <scope>NUCLEOTIDE SEQUENCE [LARGE SCALE GENOMIC DNA]</scope>
    <source>
        <strain evidence="8 9">Pla100</strain>
    </source>
</reference>
<evidence type="ECO:0000256" key="4">
    <source>
        <dbReference type="ARBA" id="ARBA00022840"/>
    </source>
</evidence>
<dbReference type="InterPro" id="IPR011044">
    <property type="entry name" value="Quino_amine_DH_bsu"/>
</dbReference>
<keyword evidence="4 6" id="KW-0067">ATP-binding</keyword>
<dbReference type="SMART" id="SM00320">
    <property type="entry name" value="WD40"/>
    <property type="match status" value="5"/>
</dbReference>
<sequence>MPSTKPGNVSGAIDDSWSVDHSSLDERYPSNLRSIAHLSVGTRLDRYQIVRLLGSGGSSDVYLAQDQNLGRRVAIKILRMRFDASDPSNLRFRREAELSAMLDHPHLIRVLDANLMSDPPYIVSEFCEGLTLRQWLSEQSGGTLHHSLVAKLARQLADGLDTAHRLHLIHRDIKPSNVMISQDSDGSLSARLMDFGLAFSLSASRHTRTGICVGTVAYMSPEQVLGNQTYPAKTSDVYSLGVLMYECLTGISPFVADSPAAMLDRVRRHEPTPVHLVRPEIPKDLSAICHRCLDKSPERRYLDAAELRADLDRYLSGRSTVARSLGAWGRSVRWARRNPVTTLAMTMVLISLMTGTISLALFAYTKSNVASRLTEQSEALSLALEQVQLAESKVTKQAYQADMQLAYMRYADGQFGDVEEILSRHPNDRIEAQLLKKAIVDQYRTLSIQPGPVHDLVVTPQLDRYVTVGEDGYLRYWDLETGKLIRQAGGIRSSLHSIDLLDNGDEPPILLLAGHSWPWGGRHLIKLGFDDHAIKRVLQYHPTTIESIRTSYDQSIIASQCRYEGIKVWHEDTKREVFIKSHQRGESFGLSPDGKWIVTGKKHYKELQVFDSHTGSLSHRYAVGCVSNLACCGNRLPIAAFHLDGKNELGLVDYTDPNSEVEILAVSDEVSQIAFSPDDRFLAVAGLRSGVECFRRDPSSPSKWKRLGTFRGTLSRVNCLRFIDTDRLLVGLQNGHVEMISPEDQSASISDSHTTVFEHYYQALHQEFDLNEDMVSPGGRCYWMPRDSAMVLTTKQDKHLFAYERRGDRWIPRFDVSFDKQAQSVGCYVAAQEIFVGTENEIVILSFEGKVLRRRPVESLVRAMKIGPHEESLWMTLDDGTIHRLDPVTLQTLEILHDRDQRGHSVACYSIAFWGDDRMLALDMYGHLQVWDLDTGSKFGSIPWIPSTMACDRDFIQTDPQTGTIQTVFLRSDGRYQRNRCSLNGVESTDQ</sequence>
<dbReference type="Proteomes" id="UP000316213">
    <property type="component" value="Unassembled WGS sequence"/>
</dbReference>
<dbReference type="EC" id="2.7.11.1" evidence="8"/>
<dbReference type="Pfam" id="PF00069">
    <property type="entry name" value="Pkinase"/>
    <property type="match status" value="1"/>
</dbReference>
<dbReference type="PROSITE" id="PS50082">
    <property type="entry name" value="WD_REPEATS_2"/>
    <property type="match status" value="1"/>
</dbReference>
<feature type="repeat" description="WD" evidence="5">
    <location>
        <begin position="446"/>
        <end position="487"/>
    </location>
</feature>
<evidence type="ECO:0000259" key="7">
    <source>
        <dbReference type="PROSITE" id="PS50011"/>
    </source>
</evidence>
<comment type="caution">
    <text evidence="8">The sequence shown here is derived from an EMBL/GenBank/DDBJ whole genome shotgun (WGS) entry which is preliminary data.</text>
</comment>
<dbReference type="SMART" id="SM00220">
    <property type="entry name" value="S_TKc"/>
    <property type="match status" value="1"/>
</dbReference>
<dbReference type="Gene3D" id="2.130.10.10">
    <property type="entry name" value="YVTN repeat-like/Quinoprotein amine dehydrogenase"/>
    <property type="match status" value="3"/>
</dbReference>
<evidence type="ECO:0000256" key="2">
    <source>
        <dbReference type="ARBA" id="ARBA00022741"/>
    </source>
</evidence>